<dbReference type="InterPro" id="IPR011990">
    <property type="entry name" value="TPR-like_helical_dom_sf"/>
</dbReference>
<feature type="domain" description="OmpR/PhoB-type" evidence="7">
    <location>
        <begin position="1"/>
        <end position="95"/>
    </location>
</feature>
<keyword evidence="9" id="KW-1185">Reference proteome</keyword>
<dbReference type="InterPro" id="IPR001867">
    <property type="entry name" value="OmpR/PhoB-type_DNA-bd"/>
</dbReference>
<dbReference type="PANTHER" id="PTHR35807">
    <property type="entry name" value="TRANSCRIPTIONAL REGULATOR REDD-RELATED"/>
    <property type="match status" value="1"/>
</dbReference>
<sequence length="929" mass="101172">MKLRLLGPVEAWNGDVPVPLGPPQQRCLVAMLAMEVNRVVPVERLAGVLWTGEPPKSARNAVQVGISRLRRLFSQHSDDGPVRLVTKAPGYLLEANPDDIDLHRFNRLVASAWDTDDDEARAKVLHEALALWNGPALADLDPAVREHLAPGLDEARWSAIEERVAAQLRLGHHDGQLIDELRELVRMQPTRECLASQYLTALHRGGQRVAALDHYRRVVDQLAQELGVRPGDRLQRVHDAILRGEPLGPPVRKPARPAAVAPAQLPANTPSFAGRVAALTWLDDLLDAGPSASAMAIAAVSGTAGVGKTTLAIHWAHRVSDRFPDGTLYVNLNGFGPAGQALDPAEVLRRFLDALGVPAAEISHGLDARVAQYRSVIRGRRMLVVLDNARDADHVRPLLPDTTTAAVLVTSRHQLTGLVVTEWARPLQLGLMSPAESHELLIGRLGPDRVRQQPGMAERIVTWCAGLPLALAIVGARAQQTEFPLTAVADELAAADRPLDALDGGDSMTRIRAVFSWSYHALTPGAARLFRLLGLNPGGDIGLSAAASLAGLSETEVRVQLSELMWASLLAEPNPSRYALHDLLRGYATELACDEEDPDRRRDAFGRLLDHYLHTAVAADRQLSPRRRPSLIPLGDPAPHTNVGRFIEPLAWFAAERTNLLAVLGRASDLGISTQAWQLAWAADSALERQGHWSDFAHAWQLALSVAGTLPDVRAQAFAHRRLAYACMLLGHDDNAGAQLSQALRLYESSGDAFGQSVVHHSLSNLYDHRQDPTRALHHAEQALTWAEQAEDANEQAAALNAIGWCHAQLGHHVEALTYCQRALRLIDPNNHRAMADTWDSIGFAHHHLSDFAQAADAYRHALTLARQAGARHLEATVLTHLGDTHHAAGEQAAAHDAWEPALKIMVDIDETAADEIRDRIAVAADRRP</sequence>
<dbReference type="SMART" id="SM00028">
    <property type="entry name" value="TPR"/>
    <property type="match status" value="4"/>
</dbReference>
<dbReference type="EMBL" id="FNQB01000004">
    <property type="protein sequence ID" value="SDZ58546.1"/>
    <property type="molecule type" value="Genomic_DNA"/>
</dbReference>
<evidence type="ECO:0000256" key="3">
    <source>
        <dbReference type="ARBA" id="ARBA00023125"/>
    </source>
</evidence>
<dbReference type="Pfam" id="PF00931">
    <property type="entry name" value="NB-ARC"/>
    <property type="match status" value="1"/>
</dbReference>
<evidence type="ECO:0000256" key="5">
    <source>
        <dbReference type="PROSITE-ProRule" id="PRU00339"/>
    </source>
</evidence>
<dbReference type="InterPro" id="IPR036388">
    <property type="entry name" value="WH-like_DNA-bd_sf"/>
</dbReference>
<dbReference type="InterPro" id="IPR016032">
    <property type="entry name" value="Sig_transdc_resp-reg_C-effctor"/>
</dbReference>
<keyword evidence="4" id="KW-0804">Transcription</keyword>
<keyword evidence="2" id="KW-0805">Transcription regulation</keyword>
<accession>A0A1H3U7V6</accession>
<evidence type="ECO:0000256" key="6">
    <source>
        <dbReference type="PROSITE-ProRule" id="PRU01091"/>
    </source>
</evidence>
<organism evidence="8 9">
    <name type="scientific">Asanoa ishikariensis</name>
    <dbReference type="NCBI Taxonomy" id="137265"/>
    <lineage>
        <taxon>Bacteria</taxon>
        <taxon>Bacillati</taxon>
        <taxon>Actinomycetota</taxon>
        <taxon>Actinomycetes</taxon>
        <taxon>Micromonosporales</taxon>
        <taxon>Micromonosporaceae</taxon>
        <taxon>Asanoa</taxon>
    </lineage>
</organism>
<dbReference type="PROSITE" id="PS51755">
    <property type="entry name" value="OMPR_PHOB"/>
    <property type="match status" value="1"/>
</dbReference>
<evidence type="ECO:0000256" key="1">
    <source>
        <dbReference type="ARBA" id="ARBA00005820"/>
    </source>
</evidence>
<dbReference type="Gene3D" id="1.10.10.10">
    <property type="entry name" value="Winged helix-like DNA-binding domain superfamily/Winged helix DNA-binding domain"/>
    <property type="match status" value="1"/>
</dbReference>
<keyword evidence="5" id="KW-0802">TPR repeat</keyword>
<dbReference type="Pfam" id="PF13424">
    <property type="entry name" value="TPR_12"/>
    <property type="match status" value="2"/>
</dbReference>
<dbReference type="InterPro" id="IPR019734">
    <property type="entry name" value="TPR_rpt"/>
</dbReference>
<reference evidence="9" key="1">
    <citation type="submission" date="2016-10" db="EMBL/GenBank/DDBJ databases">
        <authorList>
            <person name="Varghese N."/>
            <person name="Submissions S."/>
        </authorList>
    </citation>
    <scope>NUCLEOTIDE SEQUENCE [LARGE SCALE GENOMIC DNA]</scope>
    <source>
        <strain evidence="9">DSM 44718</strain>
    </source>
</reference>
<dbReference type="CDD" id="cd15831">
    <property type="entry name" value="BTAD"/>
    <property type="match status" value="1"/>
</dbReference>
<protein>
    <submittedName>
        <fullName evidence="8">DNA-binding transcriptional activator of the SARP family</fullName>
    </submittedName>
</protein>
<dbReference type="SMART" id="SM01043">
    <property type="entry name" value="BTAD"/>
    <property type="match status" value="1"/>
</dbReference>
<evidence type="ECO:0000256" key="2">
    <source>
        <dbReference type="ARBA" id="ARBA00023015"/>
    </source>
</evidence>
<proteinExistence type="inferred from homology"/>
<dbReference type="InterPro" id="IPR005158">
    <property type="entry name" value="BTAD"/>
</dbReference>
<dbReference type="Gene3D" id="1.25.40.10">
    <property type="entry name" value="Tetratricopeptide repeat domain"/>
    <property type="match status" value="3"/>
</dbReference>
<keyword evidence="3 6" id="KW-0238">DNA-binding</keyword>
<dbReference type="SUPFAM" id="SSF48452">
    <property type="entry name" value="TPR-like"/>
    <property type="match status" value="2"/>
</dbReference>
<dbReference type="Proteomes" id="UP000199632">
    <property type="component" value="Unassembled WGS sequence"/>
</dbReference>
<comment type="similarity">
    <text evidence="1">Belongs to the AfsR/DnrI/RedD regulatory family.</text>
</comment>
<dbReference type="Gene3D" id="3.40.50.300">
    <property type="entry name" value="P-loop containing nucleotide triphosphate hydrolases"/>
    <property type="match status" value="1"/>
</dbReference>
<evidence type="ECO:0000313" key="9">
    <source>
        <dbReference type="Proteomes" id="UP000199632"/>
    </source>
</evidence>
<name>A0A1H3U7V6_9ACTN</name>
<evidence type="ECO:0000256" key="4">
    <source>
        <dbReference type="ARBA" id="ARBA00023163"/>
    </source>
</evidence>
<dbReference type="Pfam" id="PF03704">
    <property type="entry name" value="BTAD"/>
    <property type="match status" value="1"/>
</dbReference>
<dbReference type="InterPro" id="IPR027417">
    <property type="entry name" value="P-loop_NTPase"/>
</dbReference>
<dbReference type="SMART" id="SM00862">
    <property type="entry name" value="Trans_reg_C"/>
    <property type="match status" value="1"/>
</dbReference>
<evidence type="ECO:0000259" key="7">
    <source>
        <dbReference type="PROSITE" id="PS51755"/>
    </source>
</evidence>
<feature type="repeat" description="TPR" evidence="5">
    <location>
        <begin position="836"/>
        <end position="869"/>
    </location>
</feature>
<evidence type="ECO:0000313" key="8">
    <source>
        <dbReference type="EMBL" id="SDZ58546.1"/>
    </source>
</evidence>
<feature type="DNA-binding region" description="OmpR/PhoB-type" evidence="6">
    <location>
        <begin position="1"/>
        <end position="95"/>
    </location>
</feature>
<dbReference type="InterPro" id="IPR051677">
    <property type="entry name" value="AfsR-DnrI-RedD_regulator"/>
</dbReference>
<dbReference type="PANTHER" id="PTHR35807:SF1">
    <property type="entry name" value="TRANSCRIPTIONAL REGULATOR REDD"/>
    <property type="match status" value="1"/>
</dbReference>
<dbReference type="RefSeq" id="WP_176985215.1">
    <property type="nucleotide sequence ID" value="NZ_BOND01000006.1"/>
</dbReference>
<gene>
    <name evidence="8" type="ORF">SAMN05421684_6725</name>
</gene>
<dbReference type="SUPFAM" id="SSF46894">
    <property type="entry name" value="C-terminal effector domain of the bipartite response regulators"/>
    <property type="match status" value="1"/>
</dbReference>
<dbReference type="GO" id="GO:0043531">
    <property type="term" value="F:ADP binding"/>
    <property type="evidence" value="ECO:0007669"/>
    <property type="project" value="InterPro"/>
</dbReference>
<dbReference type="InterPro" id="IPR002182">
    <property type="entry name" value="NB-ARC"/>
</dbReference>
<dbReference type="PROSITE" id="PS50005">
    <property type="entry name" value="TPR"/>
    <property type="match status" value="1"/>
</dbReference>
<dbReference type="STRING" id="137265.SAMN05421684_6725"/>
<dbReference type="AlphaFoldDB" id="A0A1H3U7V6"/>
<dbReference type="SUPFAM" id="SSF52540">
    <property type="entry name" value="P-loop containing nucleoside triphosphate hydrolases"/>
    <property type="match status" value="1"/>
</dbReference>
<dbReference type="PRINTS" id="PR00364">
    <property type="entry name" value="DISEASERSIST"/>
</dbReference>
<dbReference type="GO" id="GO:0003677">
    <property type="term" value="F:DNA binding"/>
    <property type="evidence" value="ECO:0007669"/>
    <property type="project" value="UniProtKB-UniRule"/>
</dbReference>
<dbReference type="GO" id="GO:0000160">
    <property type="term" value="P:phosphorelay signal transduction system"/>
    <property type="evidence" value="ECO:0007669"/>
    <property type="project" value="InterPro"/>
</dbReference>
<dbReference type="GO" id="GO:0006355">
    <property type="term" value="P:regulation of DNA-templated transcription"/>
    <property type="evidence" value="ECO:0007669"/>
    <property type="project" value="InterPro"/>
</dbReference>